<dbReference type="PANTHER" id="PTHR47545">
    <property type="entry name" value="MULTIFUNCTIONAL CCA PROTEIN"/>
    <property type="match status" value="1"/>
</dbReference>
<evidence type="ECO:0000256" key="9">
    <source>
        <dbReference type="ARBA" id="ARBA00022842"/>
    </source>
</evidence>
<evidence type="ECO:0000259" key="12">
    <source>
        <dbReference type="Pfam" id="PF01743"/>
    </source>
</evidence>
<dbReference type="InterPro" id="IPR032828">
    <property type="entry name" value="PolyA_RNA-bd"/>
</dbReference>
<evidence type="ECO:0000256" key="8">
    <source>
        <dbReference type="ARBA" id="ARBA00022741"/>
    </source>
</evidence>
<keyword evidence="15" id="KW-1185">Reference proteome</keyword>
<evidence type="ECO:0000256" key="7">
    <source>
        <dbReference type="ARBA" id="ARBA00022723"/>
    </source>
</evidence>
<dbReference type="SUPFAM" id="SSF81891">
    <property type="entry name" value="Poly A polymerase C-terminal region-like"/>
    <property type="match status" value="1"/>
</dbReference>
<keyword evidence="6" id="KW-0548">Nucleotidyltransferase</keyword>
<evidence type="ECO:0000313" key="15">
    <source>
        <dbReference type="Proteomes" id="UP000053370"/>
    </source>
</evidence>
<evidence type="ECO:0000256" key="6">
    <source>
        <dbReference type="ARBA" id="ARBA00022695"/>
    </source>
</evidence>
<dbReference type="EMBL" id="DF968181">
    <property type="protein sequence ID" value="GAP41278.1"/>
    <property type="molecule type" value="Genomic_DNA"/>
</dbReference>
<organism evidence="14">
    <name type="scientific">Flexilinea flocculi</name>
    <dbReference type="NCBI Taxonomy" id="1678840"/>
    <lineage>
        <taxon>Bacteria</taxon>
        <taxon>Bacillati</taxon>
        <taxon>Chloroflexota</taxon>
        <taxon>Anaerolineae</taxon>
        <taxon>Anaerolineales</taxon>
        <taxon>Anaerolineaceae</taxon>
        <taxon>Flexilinea</taxon>
    </lineage>
</organism>
<keyword evidence="4 11" id="KW-0808">Transferase</keyword>
<sequence length="469" mass="54018">MTQTYTYHEIFDAMRKVVPASVQIYLVGGAVRDILQNKKIKDFDFVAEGLVRPIGKKLARELNGKYYVMDDERNIVRVILNHDSNDCYCIDIAQFTGPNLNEDLLSRDFTINAIAIDFMQKNIVVDPLMGAADLQKKRLRMCSIDSLEKDPLRAMRAIRMALEYSLTMDAELIAAIKGVVPLFPSCSMERYRDEFFKILALEKTSSAIQLLEKFGFLSFMFQTNLDDEIQPLLSFSRSIDHLLNILTKTFNEEESSNLFSGLTVLKIGKFREQLKEFFDDSISMIHDHRSLLLFTLIASSYHIDSHEKRADVIKKRAKTIILSADEIKYSSSVYAAWQQLKSDELDQELSDTQLYRYYRKFASYGIDGLFLYLADSFCSNNSQTDINHWTKILERCVKYLDAWFNRFFEIVKPEKLISGNQLSEVLNIPSGPKIGMIKEAITEAQIEKKISTYEEAIVFAKKILLEPNE</sequence>
<evidence type="ECO:0000259" key="13">
    <source>
        <dbReference type="Pfam" id="PF12627"/>
    </source>
</evidence>
<evidence type="ECO:0000256" key="5">
    <source>
        <dbReference type="ARBA" id="ARBA00022694"/>
    </source>
</evidence>
<comment type="cofactor">
    <cofactor evidence="1">
        <name>Mg(2+)</name>
        <dbReference type="ChEBI" id="CHEBI:18420"/>
    </cofactor>
</comment>
<dbReference type="Pfam" id="PF01743">
    <property type="entry name" value="PolyA_pol"/>
    <property type="match status" value="1"/>
</dbReference>
<feature type="domain" description="Poly A polymerase head" evidence="12">
    <location>
        <begin position="24"/>
        <end position="140"/>
    </location>
</feature>
<dbReference type="STRING" id="1678840.ATC1_131263"/>
<evidence type="ECO:0000256" key="1">
    <source>
        <dbReference type="ARBA" id="ARBA00001946"/>
    </source>
</evidence>
<dbReference type="GO" id="GO:0046872">
    <property type="term" value="F:metal ion binding"/>
    <property type="evidence" value="ECO:0007669"/>
    <property type="project" value="UniProtKB-KW"/>
</dbReference>
<keyword evidence="7" id="KW-0479">Metal-binding</keyword>
<dbReference type="PANTHER" id="PTHR47545:SF2">
    <property type="entry name" value="CC-ADDING TRNA NUCLEOTIDYLTRANSFERASE"/>
    <property type="match status" value="1"/>
</dbReference>
<dbReference type="InterPro" id="IPR043519">
    <property type="entry name" value="NT_sf"/>
</dbReference>
<keyword evidence="5" id="KW-0819">tRNA processing</keyword>
<proteinExistence type="inferred from homology"/>
<dbReference type="GO" id="GO:0000166">
    <property type="term" value="F:nucleotide binding"/>
    <property type="evidence" value="ECO:0007669"/>
    <property type="project" value="UniProtKB-KW"/>
</dbReference>
<dbReference type="Pfam" id="PF12627">
    <property type="entry name" value="PolyA_pol_RNAbd"/>
    <property type="match status" value="1"/>
</dbReference>
<dbReference type="GO" id="GO:0000049">
    <property type="term" value="F:tRNA binding"/>
    <property type="evidence" value="ECO:0007669"/>
    <property type="project" value="UniProtKB-KW"/>
</dbReference>
<dbReference type="InterPro" id="IPR002646">
    <property type="entry name" value="PolA_pol_head_dom"/>
</dbReference>
<evidence type="ECO:0000256" key="11">
    <source>
        <dbReference type="RuleBase" id="RU003953"/>
    </source>
</evidence>
<dbReference type="GO" id="GO:0008033">
    <property type="term" value="P:tRNA processing"/>
    <property type="evidence" value="ECO:0007669"/>
    <property type="project" value="UniProtKB-KW"/>
</dbReference>
<evidence type="ECO:0000256" key="4">
    <source>
        <dbReference type="ARBA" id="ARBA00022679"/>
    </source>
</evidence>
<dbReference type="InterPro" id="IPR050124">
    <property type="entry name" value="tRNA_CCA-adding_enzyme"/>
</dbReference>
<dbReference type="SUPFAM" id="SSF81301">
    <property type="entry name" value="Nucleotidyltransferase"/>
    <property type="match status" value="1"/>
</dbReference>
<dbReference type="Proteomes" id="UP000053370">
    <property type="component" value="Unassembled WGS sequence"/>
</dbReference>
<evidence type="ECO:0000313" key="14">
    <source>
        <dbReference type="EMBL" id="GAP41278.1"/>
    </source>
</evidence>
<comment type="similarity">
    <text evidence="2 11">Belongs to the tRNA nucleotidyltransferase/poly(A) polymerase family.</text>
</comment>
<name>A0A0S7BTU1_9CHLR</name>
<dbReference type="Gene3D" id="3.30.460.10">
    <property type="entry name" value="Beta Polymerase, domain 2"/>
    <property type="match status" value="1"/>
</dbReference>
<evidence type="ECO:0000256" key="2">
    <source>
        <dbReference type="ARBA" id="ARBA00007265"/>
    </source>
</evidence>
<dbReference type="OrthoDB" id="9805698at2"/>
<gene>
    <name evidence="14" type="ORF">ATC1_131263</name>
</gene>
<dbReference type="Gene3D" id="1.10.3090.10">
    <property type="entry name" value="cca-adding enzyme, domain 2"/>
    <property type="match status" value="1"/>
</dbReference>
<evidence type="ECO:0000256" key="3">
    <source>
        <dbReference type="ARBA" id="ARBA00022555"/>
    </source>
</evidence>
<keyword evidence="3" id="KW-0820">tRNA-binding</keyword>
<keyword evidence="10 11" id="KW-0694">RNA-binding</keyword>
<keyword evidence="9" id="KW-0460">Magnesium</keyword>
<accession>A0A0S7BTU1</accession>
<keyword evidence="8" id="KW-0547">Nucleotide-binding</keyword>
<dbReference type="RefSeq" id="WP_062282167.1">
    <property type="nucleotide sequence ID" value="NZ_DF968181.1"/>
</dbReference>
<dbReference type="AlphaFoldDB" id="A0A0S7BTU1"/>
<protein>
    <submittedName>
        <fullName evidence="14">Protein containing poly A polymerase head domain</fullName>
    </submittedName>
</protein>
<evidence type="ECO:0000256" key="10">
    <source>
        <dbReference type="ARBA" id="ARBA00022884"/>
    </source>
</evidence>
<dbReference type="GO" id="GO:0016779">
    <property type="term" value="F:nucleotidyltransferase activity"/>
    <property type="evidence" value="ECO:0007669"/>
    <property type="project" value="UniProtKB-KW"/>
</dbReference>
<reference evidence="14" key="1">
    <citation type="journal article" date="2015" name="Genome Announc.">
        <title>Draft Genome Sequence of Anaerolineae Strain TC1, a Novel Isolate from a Methanogenic Wastewater Treatment System.</title>
        <authorList>
            <person name="Matsuura N."/>
            <person name="Tourlousse D.M."/>
            <person name="Sun L."/>
            <person name="Toyonaga M."/>
            <person name="Kuroda K."/>
            <person name="Ohashi A."/>
            <person name="Cruz R."/>
            <person name="Yamaguchi T."/>
            <person name="Sekiguchi Y."/>
        </authorList>
    </citation>
    <scope>NUCLEOTIDE SEQUENCE [LARGE SCALE GENOMIC DNA]</scope>
    <source>
        <strain evidence="14">TC1</strain>
    </source>
</reference>
<feature type="domain" description="tRNA nucleotidyltransferase/poly(A) polymerase RNA and SrmB- binding" evidence="13">
    <location>
        <begin position="166"/>
        <end position="221"/>
    </location>
</feature>